<sequence length="343" mass="39085">MASDNTSQAWGAEIPSLVSTGAHSERLMINTWCTILLGFYSSPEDVKKTLVQCLDWYKNRDGLQHEFLVLKVRQTGKSEPAVLRFERRPSQDQVLTKKFAVGPDIDEETPTSDVTKAMLKDLRAEQRVLRVAGLTKMQKITDKKLNCIQAYDTITRTRDASGQLADCKEAASLVESYTFDGTLTLRDFVLAASSVSTSSERYLLFLQQCYWFCRTTVQVVLSNYNPKTSRRGEAFDRRGSYTVKDVPFQVNKDNAREVEKISDIFKNNLEKNNELINEKFIEGAGGKAMEKERADQEEKLRKKAEKDAQDAVKMSTDLAEKNRQLEEQLRQLTREVVAARIRD</sequence>
<dbReference type="OrthoDB" id="3062029at2759"/>
<evidence type="ECO:0000256" key="1">
    <source>
        <dbReference type="SAM" id="Coils"/>
    </source>
</evidence>
<evidence type="ECO:0000313" key="3">
    <source>
        <dbReference type="Proteomes" id="UP001148786"/>
    </source>
</evidence>
<accession>A0A9W8JVP9</accession>
<name>A0A9W8JVP9_9AGAR</name>
<keyword evidence="3" id="KW-1185">Reference proteome</keyword>
<reference evidence="2" key="1">
    <citation type="submission" date="2022-07" db="EMBL/GenBank/DDBJ databases">
        <title>Genome Sequence of Agrocybe chaxingu.</title>
        <authorList>
            <person name="Buettner E."/>
        </authorList>
    </citation>
    <scope>NUCLEOTIDE SEQUENCE</scope>
    <source>
        <strain evidence="2">MP-N11</strain>
    </source>
</reference>
<evidence type="ECO:0000313" key="2">
    <source>
        <dbReference type="EMBL" id="KAJ3504435.1"/>
    </source>
</evidence>
<organism evidence="2 3">
    <name type="scientific">Agrocybe chaxingu</name>
    <dbReference type="NCBI Taxonomy" id="84603"/>
    <lineage>
        <taxon>Eukaryota</taxon>
        <taxon>Fungi</taxon>
        <taxon>Dikarya</taxon>
        <taxon>Basidiomycota</taxon>
        <taxon>Agaricomycotina</taxon>
        <taxon>Agaricomycetes</taxon>
        <taxon>Agaricomycetidae</taxon>
        <taxon>Agaricales</taxon>
        <taxon>Agaricineae</taxon>
        <taxon>Strophariaceae</taxon>
        <taxon>Agrocybe</taxon>
    </lineage>
</organism>
<protein>
    <submittedName>
        <fullName evidence="2">Uncharacterized protein</fullName>
    </submittedName>
</protein>
<proteinExistence type="predicted"/>
<dbReference type="EMBL" id="JANKHO010001011">
    <property type="protein sequence ID" value="KAJ3504435.1"/>
    <property type="molecule type" value="Genomic_DNA"/>
</dbReference>
<feature type="coiled-coil region" evidence="1">
    <location>
        <begin position="286"/>
        <end position="342"/>
    </location>
</feature>
<keyword evidence="1" id="KW-0175">Coiled coil</keyword>
<comment type="caution">
    <text evidence="2">The sequence shown here is derived from an EMBL/GenBank/DDBJ whole genome shotgun (WGS) entry which is preliminary data.</text>
</comment>
<dbReference type="AlphaFoldDB" id="A0A9W8JVP9"/>
<dbReference type="Proteomes" id="UP001148786">
    <property type="component" value="Unassembled WGS sequence"/>
</dbReference>
<gene>
    <name evidence="2" type="ORF">NLJ89_g7934</name>
</gene>